<dbReference type="PANTHER" id="PTHR45792:SF8">
    <property type="entry name" value="DIACYLGLYCEROL LIPASE-ALPHA"/>
    <property type="match status" value="1"/>
</dbReference>
<feature type="region of interest" description="Disordered" evidence="15">
    <location>
        <begin position="54"/>
        <end position="108"/>
    </location>
</feature>
<evidence type="ECO:0000256" key="6">
    <source>
        <dbReference type="ARBA" id="ARBA00022723"/>
    </source>
</evidence>
<gene>
    <name evidence="18" type="ORF">SEMRO_50_G029160.1</name>
</gene>
<evidence type="ECO:0000256" key="14">
    <source>
        <dbReference type="ARBA" id="ARBA00026104"/>
    </source>
</evidence>
<feature type="chain" id="PRO_5040433521" description="sn-1-specific diacylglycerol lipase" evidence="16">
    <location>
        <begin position="22"/>
        <end position="542"/>
    </location>
</feature>
<evidence type="ECO:0000256" key="4">
    <source>
        <dbReference type="ARBA" id="ARBA00022553"/>
    </source>
</evidence>
<evidence type="ECO:0000256" key="5">
    <source>
        <dbReference type="ARBA" id="ARBA00022692"/>
    </source>
</evidence>
<evidence type="ECO:0000313" key="19">
    <source>
        <dbReference type="Proteomes" id="UP001153069"/>
    </source>
</evidence>
<dbReference type="InterPro" id="IPR052214">
    <property type="entry name" value="DAG_Lipase-Related"/>
</dbReference>
<keyword evidence="10" id="KW-1133">Transmembrane helix</keyword>
<evidence type="ECO:0000259" key="17">
    <source>
        <dbReference type="Pfam" id="PF01764"/>
    </source>
</evidence>
<protein>
    <recommendedName>
        <fullName evidence="14">sn-1-specific diacylglycerol lipase</fullName>
        <ecNumber evidence="14">3.1.1.116</ecNumber>
    </recommendedName>
</protein>
<dbReference type="CDD" id="cd00519">
    <property type="entry name" value="Lipase_3"/>
    <property type="match status" value="1"/>
</dbReference>
<reference evidence="18" key="1">
    <citation type="submission" date="2020-06" db="EMBL/GenBank/DDBJ databases">
        <authorList>
            <consortium name="Plant Systems Biology data submission"/>
        </authorList>
    </citation>
    <scope>NUCLEOTIDE SEQUENCE</scope>
    <source>
        <strain evidence="18">D6</strain>
    </source>
</reference>
<dbReference type="Gene3D" id="3.40.50.1820">
    <property type="entry name" value="alpha/beta hydrolase"/>
    <property type="match status" value="1"/>
</dbReference>
<keyword evidence="11" id="KW-0443">Lipid metabolism</keyword>
<feature type="signal peptide" evidence="16">
    <location>
        <begin position="1"/>
        <end position="21"/>
    </location>
</feature>
<proteinExistence type="predicted"/>
<evidence type="ECO:0000256" key="8">
    <source>
        <dbReference type="ARBA" id="ARBA00022837"/>
    </source>
</evidence>
<keyword evidence="9" id="KW-0442">Lipid degradation</keyword>
<dbReference type="EMBL" id="CAICTM010000050">
    <property type="protein sequence ID" value="CAB9498998.1"/>
    <property type="molecule type" value="Genomic_DNA"/>
</dbReference>
<keyword evidence="5" id="KW-0812">Transmembrane</keyword>
<dbReference type="InterPro" id="IPR029058">
    <property type="entry name" value="AB_hydrolase_fold"/>
</dbReference>
<comment type="caution">
    <text evidence="18">The sequence shown here is derived from an EMBL/GenBank/DDBJ whole genome shotgun (WGS) entry which is preliminary data.</text>
</comment>
<dbReference type="EC" id="3.1.1.116" evidence="14"/>
<comment type="cofactor">
    <cofactor evidence="1">
        <name>Ca(2+)</name>
        <dbReference type="ChEBI" id="CHEBI:29108"/>
    </cofactor>
</comment>
<dbReference type="Pfam" id="PF01764">
    <property type="entry name" value="Lipase_3"/>
    <property type="match status" value="1"/>
</dbReference>
<evidence type="ECO:0000256" key="3">
    <source>
        <dbReference type="ARBA" id="ARBA00022475"/>
    </source>
</evidence>
<dbReference type="OrthoDB" id="40415at2759"/>
<feature type="compositionally biased region" description="Basic and acidic residues" evidence="15">
    <location>
        <begin position="68"/>
        <end position="81"/>
    </location>
</feature>
<dbReference type="GO" id="GO:0046872">
    <property type="term" value="F:metal ion binding"/>
    <property type="evidence" value="ECO:0007669"/>
    <property type="project" value="UniProtKB-KW"/>
</dbReference>
<keyword evidence="7" id="KW-0378">Hydrolase</keyword>
<keyword evidence="12" id="KW-0472">Membrane</keyword>
<evidence type="ECO:0000256" key="11">
    <source>
        <dbReference type="ARBA" id="ARBA00023098"/>
    </source>
</evidence>
<evidence type="ECO:0000256" key="9">
    <source>
        <dbReference type="ARBA" id="ARBA00022963"/>
    </source>
</evidence>
<keyword evidence="4" id="KW-0597">Phosphoprotein</keyword>
<evidence type="ECO:0000256" key="7">
    <source>
        <dbReference type="ARBA" id="ARBA00022801"/>
    </source>
</evidence>
<keyword evidence="19" id="KW-1185">Reference proteome</keyword>
<dbReference type="AlphaFoldDB" id="A0A9N8H1W4"/>
<keyword evidence="16" id="KW-0732">Signal</keyword>
<keyword evidence="8" id="KW-0106">Calcium</keyword>
<evidence type="ECO:0000256" key="16">
    <source>
        <dbReference type="SAM" id="SignalP"/>
    </source>
</evidence>
<dbReference type="SUPFAM" id="SSF53474">
    <property type="entry name" value="alpha/beta-Hydrolases"/>
    <property type="match status" value="1"/>
</dbReference>
<sequence>MKKRNFSWILGLFEMMFLASAYPGFQRALLRSTRRGPVLDSSFRYLACATQKTNNRWQRQSQPQSTLESEKVQGKLADEKQQNVSNQTESISQLTNSSNNSTTPSFLSRSMRSLRKGAGAVTSTAGFLSSSATSMATDQKQWHRSRPLVEAFQLFLNSSGIDLELSQSLNYHLLRNIVVLGRIQQRLFSVKSRRDQAKATTTRNNNKIPTREEALRYMRYATAVYGSTMIAAAEMDARGIVDTRLSPLTQTRISEHINVPEEDIVLVDVDYDGDGKHLRHFVAVDHANRKIVLAIRGTFNLAEIVVDVAAFSRPCFGGEAHSEMMTMAERVWTNAGGTIRYFLKKHEDYELIVTGHSLGAGCGCLLTIMCQNQGGRLIEGRKMRCFAYAAPPVFTPLMLVPQAVQSTINYIHEEDVVPFLSVDSVRHVFASIRAIEDYMQGSMSRYERVKLAMGITEPNEDLIEAVRIASSKRLVPKKGAPVLSIPAASTIWMNEQEDGSYDYEICDPAALSKLGPVLSTRMVEHHLPPRYEHAFENLNLDP</sequence>
<comment type="subcellular location">
    <subcellularLocation>
        <location evidence="2">Cell membrane</location>
        <topology evidence="2">Multi-pass membrane protein</topology>
    </subcellularLocation>
</comment>
<keyword evidence="3" id="KW-1003">Cell membrane</keyword>
<feature type="domain" description="Fungal lipase-type" evidence="17">
    <location>
        <begin position="292"/>
        <end position="422"/>
    </location>
</feature>
<evidence type="ECO:0000256" key="10">
    <source>
        <dbReference type="ARBA" id="ARBA00022989"/>
    </source>
</evidence>
<name>A0A9N8H1W4_9STRA</name>
<evidence type="ECO:0000256" key="2">
    <source>
        <dbReference type="ARBA" id="ARBA00004651"/>
    </source>
</evidence>
<evidence type="ECO:0000256" key="1">
    <source>
        <dbReference type="ARBA" id="ARBA00001913"/>
    </source>
</evidence>
<accession>A0A9N8H1W4</accession>
<dbReference type="Proteomes" id="UP001153069">
    <property type="component" value="Unassembled WGS sequence"/>
</dbReference>
<evidence type="ECO:0000313" key="18">
    <source>
        <dbReference type="EMBL" id="CAB9498998.1"/>
    </source>
</evidence>
<dbReference type="GO" id="GO:0016042">
    <property type="term" value="P:lipid catabolic process"/>
    <property type="evidence" value="ECO:0007669"/>
    <property type="project" value="UniProtKB-KW"/>
</dbReference>
<evidence type="ECO:0000256" key="13">
    <source>
        <dbReference type="ARBA" id="ARBA00024531"/>
    </source>
</evidence>
<keyword evidence="6" id="KW-0479">Metal-binding</keyword>
<feature type="compositionally biased region" description="Polar residues" evidence="15">
    <location>
        <begin position="54"/>
        <end position="67"/>
    </location>
</feature>
<dbReference type="GO" id="GO:0016298">
    <property type="term" value="F:lipase activity"/>
    <property type="evidence" value="ECO:0007669"/>
    <property type="project" value="TreeGrafter"/>
</dbReference>
<comment type="catalytic activity">
    <reaction evidence="13">
        <text>a 1,2-diacyl-sn-glycerol + H2O = a 2-acylglycerol + a fatty acid + H(+)</text>
        <dbReference type="Rhea" id="RHEA:33275"/>
        <dbReference type="ChEBI" id="CHEBI:15377"/>
        <dbReference type="ChEBI" id="CHEBI:15378"/>
        <dbReference type="ChEBI" id="CHEBI:17389"/>
        <dbReference type="ChEBI" id="CHEBI:17815"/>
        <dbReference type="ChEBI" id="CHEBI:28868"/>
        <dbReference type="EC" id="3.1.1.116"/>
    </reaction>
    <physiologicalReaction direction="left-to-right" evidence="13">
        <dbReference type="Rhea" id="RHEA:33276"/>
    </physiologicalReaction>
</comment>
<dbReference type="PANTHER" id="PTHR45792">
    <property type="entry name" value="DIACYLGLYCEROL LIPASE HOMOLOG-RELATED"/>
    <property type="match status" value="1"/>
</dbReference>
<dbReference type="GO" id="GO:0005886">
    <property type="term" value="C:plasma membrane"/>
    <property type="evidence" value="ECO:0007669"/>
    <property type="project" value="UniProtKB-SubCell"/>
</dbReference>
<feature type="compositionally biased region" description="Polar residues" evidence="15">
    <location>
        <begin position="82"/>
        <end position="94"/>
    </location>
</feature>
<dbReference type="InterPro" id="IPR002921">
    <property type="entry name" value="Fungal_lipase-type"/>
</dbReference>
<organism evidence="18 19">
    <name type="scientific">Seminavis robusta</name>
    <dbReference type="NCBI Taxonomy" id="568900"/>
    <lineage>
        <taxon>Eukaryota</taxon>
        <taxon>Sar</taxon>
        <taxon>Stramenopiles</taxon>
        <taxon>Ochrophyta</taxon>
        <taxon>Bacillariophyta</taxon>
        <taxon>Bacillariophyceae</taxon>
        <taxon>Bacillariophycidae</taxon>
        <taxon>Naviculales</taxon>
        <taxon>Naviculaceae</taxon>
        <taxon>Seminavis</taxon>
    </lineage>
</organism>
<evidence type="ECO:0000256" key="15">
    <source>
        <dbReference type="SAM" id="MobiDB-lite"/>
    </source>
</evidence>
<evidence type="ECO:0000256" key="12">
    <source>
        <dbReference type="ARBA" id="ARBA00023136"/>
    </source>
</evidence>